<keyword evidence="3" id="KW-1185">Reference proteome</keyword>
<evidence type="ECO:0000256" key="1">
    <source>
        <dbReference type="SAM" id="MobiDB-lite"/>
    </source>
</evidence>
<proteinExistence type="predicted"/>
<dbReference type="Proteomes" id="UP001311915">
    <property type="component" value="Unassembled WGS sequence"/>
</dbReference>
<dbReference type="EMBL" id="JAWPEI010000005">
    <property type="protein sequence ID" value="KAK4727614.1"/>
    <property type="molecule type" value="Genomic_DNA"/>
</dbReference>
<accession>A0AAV9LPF7</accession>
<feature type="compositionally biased region" description="Acidic residues" evidence="1">
    <location>
        <begin position="55"/>
        <end position="94"/>
    </location>
</feature>
<feature type="compositionally biased region" description="Basic and acidic residues" evidence="1">
    <location>
        <begin position="132"/>
        <end position="141"/>
    </location>
</feature>
<evidence type="ECO:0000313" key="3">
    <source>
        <dbReference type="Proteomes" id="UP001311915"/>
    </source>
</evidence>
<feature type="region of interest" description="Disordered" evidence="1">
    <location>
        <begin position="48"/>
        <end position="141"/>
    </location>
</feature>
<feature type="region of interest" description="Disordered" evidence="1">
    <location>
        <begin position="1"/>
        <end position="31"/>
    </location>
</feature>
<dbReference type="AlphaFoldDB" id="A0AAV9LPF7"/>
<gene>
    <name evidence="2" type="ORF">R3W88_032531</name>
</gene>
<comment type="caution">
    <text evidence="2">The sequence shown here is derived from an EMBL/GenBank/DDBJ whole genome shotgun (WGS) entry which is preliminary data.</text>
</comment>
<evidence type="ECO:0000313" key="2">
    <source>
        <dbReference type="EMBL" id="KAK4727614.1"/>
    </source>
</evidence>
<feature type="compositionally biased region" description="Basic and acidic residues" evidence="1">
    <location>
        <begin position="95"/>
        <end position="104"/>
    </location>
</feature>
<feature type="compositionally biased region" description="Basic and acidic residues" evidence="1">
    <location>
        <begin position="1"/>
        <end position="14"/>
    </location>
</feature>
<protein>
    <submittedName>
        <fullName evidence="2">Uncharacterized protein</fullName>
    </submittedName>
</protein>
<organism evidence="2 3">
    <name type="scientific">Solanum pinnatisectum</name>
    <name type="common">tansyleaf nightshade</name>
    <dbReference type="NCBI Taxonomy" id="50273"/>
    <lineage>
        <taxon>Eukaryota</taxon>
        <taxon>Viridiplantae</taxon>
        <taxon>Streptophyta</taxon>
        <taxon>Embryophyta</taxon>
        <taxon>Tracheophyta</taxon>
        <taxon>Spermatophyta</taxon>
        <taxon>Magnoliopsida</taxon>
        <taxon>eudicotyledons</taxon>
        <taxon>Gunneridae</taxon>
        <taxon>Pentapetalae</taxon>
        <taxon>asterids</taxon>
        <taxon>lamiids</taxon>
        <taxon>Solanales</taxon>
        <taxon>Solanaceae</taxon>
        <taxon>Solanoideae</taxon>
        <taxon>Solaneae</taxon>
        <taxon>Solanum</taxon>
    </lineage>
</organism>
<sequence length="162" mass="19331">MRVKTPERKEERRQNAKRKHHNAPSEAEAKKWKLDRAFLDKFQGKLITLPLEFSESSDDEEEEGEEEEEEEEEDEEDDDEETEEETDEEEEEEEDKKMKSENSKRTFLGEFQGKSRSPRIEFPESSEEEEEDKKMKSEISKRTFLGEFRQIKFPETSELAEA</sequence>
<reference evidence="2 3" key="1">
    <citation type="submission" date="2023-10" db="EMBL/GenBank/DDBJ databases">
        <title>Genome-Wide Identification Analysis in wild type Solanum Pinnatisectum Reveals Some Genes Defensing Phytophthora Infestans.</title>
        <authorList>
            <person name="Sun C."/>
        </authorList>
    </citation>
    <scope>NUCLEOTIDE SEQUENCE [LARGE SCALE GENOMIC DNA]</scope>
    <source>
        <strain evidence="2">LQN</strain>
        <tissue evidence="2">Leaf</tissue>
    </source>
</reference>
<name>A0AAV9LPF7_9SOLN</name>